<comment type="subunit">
    <text evidence="8">Associated with the spliceosome.</text>
</comment>
<comment type="function">
    <text evidence="8">Involved in pre-mRNA splicing.</text>
</comment>
<dbReference type="GO" id="GO:0030628">
    <property type="term" value="F:pre-mRNA 3'-splice site binding"/>
    <property type="evidence" value="ECO:0007669"/>
    <property type="project" value="UniProtKB-UniRule"/>
</dbReference>
<dbReference type="GO" id="GO:0008270">
    <property type="term" value="F:zinc ion binding"/>
    <property type="evidence" value="ECO:0007669"/>
    <property type="project" value="UniProtKB-KW"/>
</dbReference>
<dbReference type="Proteomes" id="UP000191024">
    <property type="component" value="Chromosome H"/>
</dbReference>
<evidence type="ECO:0000256" key="8">
    <source>
        <dbReference type="RuleBase" id="RU367071"/>
    </source>
</evidence>
<feature type="region of interest" description="Disordered" evidence="9">
    <location>
        <begin position="310"/>
        <end position="351"/>
    </location>
</feature>
<dbReference type="STRING" id="1230905.A0A1G4KH47"/>
<reference evidence="12" key="1">
    <citation type="submission" date="2016-03" db="EMBL/GenBank/DDBJ databases">
        <authorList>
            <person name="Devillers H."/>
        </authorList>
    </citation>
    <scope>NUCLEOTIDE SEQUENCE [LARGE SCALE GENOMIC DNA]</scope>
</reference>
<dbReference type="InterPro" id="IPR036875">
    <property type="entry name" value="Znf_CCHC_sf"/>
</dbReference>
<keyword evidence="12" id="KW-1185">Reference proteome</keyword>
<comment type="similarity">
    <text evidence="2 8">Belongs to the SLU7 family.</text>
</comment>
<dbReference type="GO" id="GO:0000398">
    <property type="term" value="P:mRNA splicing, via spliceosome"/>
    <property type="evidence" value="ECO:0007669"/>
    <property type="project" value="UniProtKB-UniRule"/>
</dbReference>
<evidence type="ECO:0000256" key="6">
    <source>
        <dbReference type="ARBA" id="ARBA00023242"/>
    </source>
</evidence>
<dbReference type="AlphaFoldDB" id="A0A1G4KH47"/>
<keyword evidence="7" id="KW-0479">Metal-binding</keyword>
<evidence type="ECO:0000256" key="2">
    <source>
        <dbReference type="ARBA" id="ARBA00007203"/>
    </source>
</evidence>
<evidence type="ECO:0000256" key="3">
    <source>
        <dbReference type="ARBA" id="ARBA00022664"/>
    </source>
</evidence>
<comment type="subcellular location">
    <subcellularLocation>
        <location evidence="1 8">Nucleus</location>
    </subcellularLocation>
</comment>
<dbReference type="GO" id="GO:0005681">
    <property type="term" value="C:spliceosomal complex"/>
    <property type="evidence" value="ECO:0007669"/>
    <property type="project" value="UniProtKB-UniRule"/>
</dbReference>
<evidence type="ECO:0000256" key="1">
    <source>
        <dbReference type="ARBA" id="ARBA00004123"/>
    </source>
</evidence>
<dbReference type="PANTHER" id="PTHR12942">
    <property type="entry name" value="STEP II SPLICING FACTOR SLU7"/>
    <property type="match status" value="1"/>
</dbReference>
<feature type="domain" description="CCHC-type" evidence="10">
    <location>
        <begin position="91"/>
        <end position="105"/>
    </location>
</feature>
<dbReference type="SUPFAM" id="SSF57756">
    <property type="entry name" value="Retrovirus zinc finger-like domains"/>
    <property type="match status" value="1"/>
</dbReference>
<evidence type="ECO:0000259" key="10">
    <source>
        <dbReference type="PROSITE" id="PS50158"/>
    </source>
</evidence>
<evidence type="ECO:0000256" key="5">
    <source>
        <dbReference type="ARBA" id="ARBA00023187"/>
    </source>
</evidence>
<proteinExistence type="inferred from homology"/>
<keyword evidence="5 8" id="KW-0508">mRNA splicing</keyword>
<accession>A0A1G4KH47</accession>
<dbReference type="OrthoDB" id="249612at2759"/>
<keyword evidence="7" id="KW-0863">Zinc-finger</keyword>
<evidence type="ECO:0000256" key="4">
    <source>
        <dbReference type="ARBA" id="ARBA00022728"/>
    </source>
</evidence>
<feature type="compositionally biased region" description="Basic and acidic residues" evidence="9">
    <location>
        <begin position="310"/>
        <end position="320"/>
    </location>
</feature>
<evidence type="ECO:0000313" key="11">
    <source>
        <dbReference type="EMBL" id="SCV03881.1"/>
    </source>
</evidence>
<organism evidence="11 12">
    <name type="scientific">Lachancea mirantina</name>
    <dbReference type="NCBI Taxonomy" id="1230905"/>
    <lineage>
        <taxon>Eukaryota</taxon>
        <taxon>Fungi</taxon>
        <taxon>Dikarya</taxon>
        <taxon>Ascomycota</taxon>
        <taxon>Saccharomycotina</taxon>
        <taxon>Saccharomycetes</taxon>
        <taxon>Saccharomycetales</taxon>
        <taxon>Saccharomycetaceae</taxon>
        <taxon>Lachancea</taxon>
    </lineage>
</organism>
<dbReference type="InterPro" id="IPR039974">
    <property type="entry name" value="Splicing_factor_SLU7"/>
</dbReference>
<keyword evidence="4 8" id="KW-0747">Spliceosome</keyword>
<evidence type="ECO:0000256" key="9">
    <source>
        <dbReference type="SAM" id="MobiDB-lite"/>
    </source>
</evidence>
<gene>
    <name evidence="11" type="ORF">LAMI_0H11694G</name>
</gene>
<feature type="compositionally biased region" description="Polar residues" evidence="9">
    <location>
        <begin position="336"/>
        <end position="351"/>
    </location>
</feature>
<dbReference type="PROSITE" id="PS50158">
    <property type="entry name" value="ZF_CCHC"/>
    <property type="match status" value="1"/>
</dbReference>
<keyword evidence="3 8" id="KW-0507">mRNA processing</keyword>
<protein>
    <recommendedName>
        <fullName evidence="8">Pre-mRNA-splicing factor SLU7</fullName>
    </recommendedName>
</protein>
<evidence type="ECO:0000256" key="7">
    <source>
        <dbReference type="PROSITE-ProRule" id="PRU00047"/>
    </source>
</evidence>
<dbReference type="EMBL" id="LT598468">
    <property type="protein sequence ID" value="SCV03881.1"/>
    <property type="molecule type" value="Genomic_DNA"/>
</dbReference>
<dbReference type="Pfam" id="PF11708">
    <property type="entry name" value="Slu7"/>
    <property type="match status" value="1"/>
</dbReference>
<sequence>MSRKQANVHIPRFIQEKPWFFEDGKNNNESGRDAGQDDYLAHHRSHNTRDNYLSIENNGEAKVGRGIRDEFVKVGTKKGIHGPRRARRAQRCENCGESGHDRRDCLEVPRRGKTAVKQVGKAAYLRRGEENSDWDSQRDRWFGYDGADFNRVLKQWTSARQSVKDPDPNGLLQGEDFLDTDEEIELATLGLYKNDVTGLLDNDDSSNFRLRASARLREDKAAYLNDLYSEDTNYDPKSRVYKSDAVGEIDSETQMFHRHLTGESLKLTELSRFAREHTLQAGVTDNVESDAKTRHVLVANPTKYEMMMKEKKQTASDDKSNGVVKPTGSACKPTGTLYSKQKQQELAQRYK</sequence>
<keyword evidence="6 8" id="KW-0539">Nucleus</keyword>
<name>A0A1G4KH47_9SACH</name>
<evidence type="ECO:0000313" key="12">
    <source>
        <dbReference type="Proteomes" id="UP000191024"/>
    </source>
</evidence>
<dbReference type="InterPro" id="IPR001878">
    <property type="entry name" value="Znf_CCHC"/>
</dbReference>
<dbReference type="InterPro" id="IPR021715">
    <property type="entry name" value="Slu7_dom"/>
</dbReference>
<dbReference type="PANTHER" id="PTHR12942:SF2">
    <property type="entry name" value="PRE-MRNA-SPLICING FACTOR SLU7"/>
    <property type="match status" value="1"/>
</dbReference>
<keyword evidence="7" id="KW-0862">Zinc</keyword>